<comment type="caution">
    <text evidence="3">The sequence shown here is derived from an EMBL/GenBank/DDBJ whole genome shotgun (WGS) entry which is preliminary data.</text>
</comment>
<evidence type="ECO:0000313" key="4">
    <source>
        <dbReference type="Proteomes" id="UP001501442"/>
    </source>
</evidence>
<keyword evidence="4" id="KW-1185">Reference proteome</keyword>
<organism evidence="3 4">
    <name type="scientific">Actinoallomurus vinaceus</name>
    <dbReference type="NCBI Taxonomy" id="1080074"/>
    <lineage>
        <taxon>Bacteria</taxon>
        <taxon>Bacillati</taxon>
        <taxon>Actinomycetota</taxon>
        <taxon>Actinomycetes</taxon>
        <taxon>Streptosporangiales</taxon>
        <taxon>Thermomonosporaceae</taxon>
        <taxon>Actinoallomurus</taxon>
    </lineage>
</organism>
<evidence type="ECO:0000313" key="3">
    <source>
        <dbReference type="EMBL" id="GAA4633147.1"/>
    </source>
</evidence>
<gene>
    <name evidence="3" type="ORF">GCM10023196_069550</name>
</gene>
<accession>A0ABP8UJ59</accession>
<feature type="signal peptide" evidence="2">
    <location>
        <begin position="1"/>
        <end position="24"/>
    </location>
</feature>
<sequence length="128" mass="13060">MTQTPLRFAGALALTTALALSATACGSADKKAACEKLQNTIQQTSRTGMTQINNPNALAQTYVNSAATMRQEGKDSGDGDVEKAANHAASAMEKLGGQVKASAGGNPQFPDSSDLISAGKELKQACDG</sequence>
<evidence type="ECO:0000256" key="2">
    <source>
        <dbReference type="SAM" id="SignalP"/>
    </source>
</evidence>
<protein>
    <recommendedName>
        <fullName evidence="5">Small secreted protein</fullName>
    </recommendedName>
</protein>
<evidence type="ECO:0008006" key="5">
    <source>
        <dbReference type="Google" id="ProtNLM"/>
    </source>
</evidence>
<dbReference type="Proteomes" id="UP001501442">
    <property type="component" value="Unassembled WGS sequence"/>
</dbReference>
<name>A0ABP8UJ59_9ACTN</name>
<evidence type="ECO:0000256" key="1">
    <source>
        <dbReference type="SAM" id="MobiDB-lite"/>
    </source>
</evidence>
<proteinExistence type="predicted"/>
<keyword evidence="2" id="KW-0732">Signal</keyword>
<reference evidence="4" key="1">
    <citation type="journal article" date="2019" name="Int. J. Syst. Evol. Microbiol.">
        <title>The Global Catalogue of Microorganisms (GCM) 10K type strain sequencing project: providing services to taxonomists for standard genome sequencing and annotation.</title>
        <authorList>
            <consortium name="The Broad Institute Genomics Platform"/>
            <consortium name="The Broad Institute Genome Sequencing Center for Infectious Disease"/>
            <person name="Wu L."/>
            <person name="Ma J."/>
        </authorList>
    </citation>
    <scope>NUCLEOTIDE SEQUENCE [LARGE SCALE GENOMIC DNA]</scope>
    <source>
        <strain evidence="4">JCM 17939</strain>
    </source>
</reference>
<dbReference type="PROSITE" id="PS51257">
    <property type="entry name" value="PROKAR_LIPOPROTEIN"/>
    <property type="match status" value="1"/>
</dbReference>
<feature type="region of interest" description="Disordered" evidence="1">
    <location>
        <begin position="99"/>
        <end position="128"/>
    </location>
</feature>
<dbReference type="RefSeq" id="WP_345436127.1">
    <property type="nucleotide sequence ID" value="NZ_BAABHK010000011.1"/>
</dbReference>
<feature type="chain" id="PRO_5047006692" description="Small secreted protein" evidence="2">
    <location>
        <begin position="25"/>
        <end position="128"/>
    </location>
</feature>
<dbReference type="EMBL" id="BAABHK010000011">
    <property type="protein sequence ID" value="GAA4633147.1"/>
    <property type="molecule type" value="Genomic_DNA"/>
</dbReference>